<reference evidence="1" key="1">
    <citation type="journal article" date="2023" name="Plant J.">
        <title>The genome of the king protea, Protea cynaroides.</title>
        <authorList>
            <person name="Chang J."/>
            <person name="Duong T.A."/>
            <person name="Schoeman C."/>
            <person name="Ma X."/>
            <person name="Roodt D."/>
            <person name="Barker N."/>
            <person name="Li Z."/>
            <person name="Van de Peer Y."/>
            <person name="Mizrachi E."/>
        </authorList>
    </citation>
    <scope>NUCLEOTIDE SEQUENCE</scope>
    <source>
        <tissue evidence="1">Young leaves</tissue>
    </source>
</reference>
<organism evidence="1 2">
    <name type="scientific">Protea cynaroides</name>
    <dbReference type="NCBI Taxonomy" id="273540"/>
    <lineage>
        <taxon>Eukaryota</taxon>
        <taxon>Viridiplantae</taxon>
        <taxon>Streptophyta</taxon>
        <taxon>Embryophyta</taxon>
        <taxon>Tracheophyta</taxon>
        <taxon>Spermatophyta</taxon>
        <taxon>Magnoliopsida</taxon>
        <taxon>Proteales</taxon>
        <taxon>Proteaceae</taxon>
        <taxon>Protea</taxon>
    </lineage>
</organism>
<comment type="caution">
    <text evidence="1">The sequence shown here is derived from an EMBL/GenBank/DDBJ whole genome shotgun (WGS) entry which is preliminary data.</text>
</comment>
<name>A0A9Q0H4W4_9MAGN</name>
<keyword evidence="2" id="KW-1185">Reference proteome</keyword>
<dbReference type="Proteomes" id="UP001141806">
    <property type="component" value="Unassembled WGS sequence"/>
</dbReference>
<dbReference type="EMBL" id="JAMYWD010000010">
    <property type="protein sequence ID" value="KAJ4959310.1"/>
    <property type="molecule type" value="Genomic_DNA"/>
</dbReference>
<dbReference type="AlphaFoldDB" id="A0A9Q0H4W4"/>
<dbReference type="OrthoDB" id="758624at2759"/>
<proteinExistence type="predicted"/>
<protein>
    <submittedName>
        <fullName evidence="1">Uncharacterized protein</fullName>
    </submittedName>
</protein>
<sequence>MAPLSPSSPTNEARKLCALFDGKWKLQQQLSEVGSKLENPPTSKDALIMLLKVGDVETRQISECETWFNKRHYYEASILVPTFLTTVLLKCVRTPREVLRPSGRSTLWSLFNPDDERKADRNNNSNKEVSVWGEEVEIETRNLGFYGVGRPTFKSREEGETDDEIRVFEEVAVHIVNPVVFAEERAPEIEEEEEEEQEEPW</sequence>
<accession>A0A9Q0H4W4</accession>
<evidence type="ECO:0000313" key="2">
    <source>
        <dbReference type="Proteomes" id="UP001141806"/>
    </source>
</evidence>
<gene>
    <name evidence="1" type="ORF">NE237_026421</name>
</gene>
<evidence type="ECO:0000313" key="1">
    <source>
        <dbReference type="EMBL" id="KAJ4959310.1"/>
    </source>
</evidence>